<comment type="subunit">
    <text evidence="1">Component of the mitochondrial contact site and cristae organizing system (MICOS) complex.</text>
</comment>
<dbReference type="Proteomes" id="UP000308730">
    <property type="component" value="Unassembled WGS sequence"/>
</dbReference>
<feature type="region of interest" description="Disordered" evidence="2">
    <location>
        <begin position="1"/>
        <end position="43"/>
    </location>
</feature>
<keyword evidence="1" id="KW-0999">Mitochondrion inner membrane</keyword>
<dbReference type="Pfam" id="PF09769">
    <property type="entry name" value="ApoO"/>
    <property type="match status" value="1"/>
</dbReference>
<dbReference type="PANTHER" id="PTHR28268">
    <property type="entry name" value="MICOS SUBUNIT MIC26"/>
    <property type="match status" value="1"/>
</dbReference>
<evidence type="ECO:0000256" key="2">
    <source>
        <dbReference type="SAM" id="MobiDB-lite"/>
    </source>
</evidence>
<dbReference type="InterPro" id="IPR033181">
    <property type="entry name" value="Mic26_fungi"/>
</dbReference>
<comment type="subcellular location">
    <subcellularLocation>
        <location evidence="1">Mitochondrion inner membrane</location>
    </subcellularLocation>
</comment>
<evidence type="ECO:0000313" key="4">
    <source>
        <dbReference type="Proteomes" id="UP000308730"/>
    </source>
</evidence>
<dbReference type="InterPro" id="IPR019166">
    <property type="entry name" value="MIC26/MIC27"/>
</dbReference>
<evidence type="ECO:0000313" key="3">
    <source>
        <dbReference type="EMBL" id="THH20469.1"/>
    </source>
</evidence>
<feature type="compositionally biased region" description="Low complexity" evidence="2">
    <location>
        <begin position="1"/>
        <end position="28"/>
    </location>
</feature>
<dbReference type="EMBL" id="SGPM01000491">
    <property type="protein sequence ID" value="THH20469.1"/>
    <property type="molecule type" value="Genomic_DNA"/>
</dbReference>
<feature type="compositionally biased region" description="Polar residues" evidence="2">
    <location>
        <begin position="141"/>
        <end position="156"/>
    </location>
</feature>
<dbReference type="AlphaFoldDB" id="A0A4S4M5L9"/>
<sequence length="628" mass="68527">MSRAPTSDSPDATSTTTVTVDVDSTMDSRPSKRPRLAPKLVDPTNVRRAIPPIVPAFDKPPSNHVRPCIPLLKPPDFGLMSSTTTPRSVGLSANSPATKTVRSGRLDAHPIIAEPPVQSVQQQMRLRPPPPPPALPATPAKSKSTLVSLTAPSRNSPVKRPRIPPMPLVSDKTRPATPLRALQPPPPPVTPARLLHDMKPISETHIAQSVNPMSEGGSTDLFSLALKAKGEDDIIWVSPEERELGRGLVVSPEKATKGKGGKYIRGRLADNAARRFASERTVGRLWETQLARRLAVPNVRPAPDLCLRVRTILHATASSATLARCVLISATVPLPRPKPKRIFIPFGTQDMSVPEEDERWVLFRVDDPKSGVEKVVREGLESRRAFVMAAAAVTVVHDSRDKLPIYPRAGSEILLQETPSELERQIGVARQAVTSTYFDSHARVQEVVSRWIGVEQAVERRVKSFIAPDEPLTPGVLYVGVATLTGSILARNRFLFTRLVLPPTLFFLSLNHFLPKASSNLSEYFGSLEEAYFPTLAQKHAVANAHTLMTWEMAKDATRDGREKISAGVVSVIGKVQEATGLKLREGLGLATGKAEVVRELVDAKVEEVKVVAEKKVEEVTEEAKRSV</sequence>
<evidence type="ECO:0000256" key="1">
    <source>
        <dbReference type="RuleBase" id="RU363021"/>
    </source>
</evidence>
<proteinExistence type="predicted"/>
<accession>A0A4S4M5L9</accession>
<keyword evidence="1" id="KW-0472">Membrane</keyword>
<dbReference type="GO" id="GO:0044284">
    <property type="term" value="C:mitochondrial crista junction"/>
    <property type="evidence" value="ECO:0007669"/>
    <property type="project" value="TreeGrafter"/>
</dbReference>
<dbReference type="OrthoDB" id="2399148at2759"/>
<comment type="caution">
    <text evidence="3">The sequence shown here is derived from an EMBL/GenBank/DDBJ whole genome shotgun (WGS) entry which is preliminary data.</text>
</comment>
<feature type="region of interest" description="Disordered" evidence="2">
    <location>
        <begin position="118"/>
        <end position="188"/>
    </location>
</feature>
<reference evidence="3 4" key="1">
    <citation type="submission" date="2019-02" db="EMBL/GenBank/DDBJ databases">
        <title>Genome sequencing of the rare red list fungi Antrodiella citrinella (Flaviporus citrinellus).</title>
        <authorList>
            <person name="Buettner E."/>
            <person name="Kellner H."/>
        </authorList>
    </citation>
    <scope>NUCLEOTIDE SEQUENCE [LARGE SCALE GENOMIC DNA]</scope>
    <source>
        <strain evidence="3 4">DSM 108506</strain>
    </source>
</reference>
<feature type="compositionally biased region" description="Pro residues" evidence="2">
    <location>
        <begin position="127"/>
        <end position="136"/>
    </location>
</feature>
<gene>
    <name evidence="3" type="ORF">EUX98_g8577</name>
</gene>
<keyword evidence="4" id="KW-1185">Reference proteome</keyword>
<comment type="function">
    <text evidence="1">Component of the MICOS complex, a large protein complex of the mitochondrial inner membrane that plays crucial roles in the maintenance of crista junctions, inner membrane architecture, and formation of contact sites to the outer membrane.</text>
</comment>
<keyword evidence="1" id="KW-0496">Mitochondrion</keyword>
<dbReference type="PANTHER" id="PTHR28268:SF1">
    <property type="entry name" value="MICOS SUBUNIT MIC26"/>
    <property type="match status" value="1"/>
</dbReference>
<name>A0A4S4M5L9_9APHY</name>
<dbReference type="GO" id="GO:0042407">
    <property type="term" value="P:cristae formation"/>
    <property type="evidence" value="ECO:0007669"/>
    <property type="project" value="InterPro"/>
</dbReference>
<organism evidence="3 4">
    <name type="scientific">Antrodiella citrinella</name>
    <dbReference type="NCBI Taxonomy" id="2447956"/>
    <lineage>
        <taxon>Eukaryota</taxon>
        <taxon>Fungi</taxon>
        <taxon>Dikarya</taxon>
        <taxon>Basidiomycota</taxon>
        <taxon>Agaricomycotina</taxon>
        <taxon>Agaricomycetes</taxon>
        <taxon>Polyporales</taxon>
        <taxon>Steccherinaceae</taxon>
        <taxon>Antrodiella</taxon>
    </lineage>
</organism>
<dbReference type="GO" id="GO:0061617">
    <property type="term" value="C:MICOS complex"/>
    <property type="evidence" value="ECO:0007669"/>
    <property type="project" value="UniProtKB-UniRule"/>
</dbReference>
<protein>
    <recommendedName>
        <fullName evidence="1">MICOS complex subunit</fullName>
    </recommendedName>
</protein>